<dbReference type="Proteomes" id="UP001175228">
    <property type="component" value="Unassembled WGS sequence"/>
</dbReference>
<evidence type="ECO:0000313" key="1">
    <source>
        <dbReference type="EMBL" id="KAK0488359.1"/>
    </source>
</evidence>
<keyword evidence="2" id="KW-1185">Reference proteome</keyword>
<comment type="caution">
    <text evidence="1">The sequence shown here is derived from an EMBL/GenBank/DDBJ whole genome shotgun (WGS) entry which is preliminary data.</text>
</comment>
<evidence type="ECO:0000313" key="2">
    <source>
        <dbReference type="Proteomes" id="UP001175228"/>
    </source>
</evidence>
<organism evidence="1 2">
    <name type="scientific">Armillaria luteobubalina</name>
    <dbReference type="NCBI Taxonomy" id="153913"/>
    <lineage>
        <taxon>Eukaryota</taxon>
        <taxon>Fungi</taxon>
        <taxon>Dikarya</taxon>
        <taxon>Basidiomycota</taxon>
        <taxon>Agaricomycotina</taxon>
        <taxon>Agaricomycetes</taxon>
        <taxon>Agaricomycetidae</taxon>
        <taxon>Agaricales</taxon>
        <taxon>Marasmiineae</taxon>
        <taxon>Physalacriaceae</taxon>
        <taxon>Armillaria</taxon>
    </lineage>
</organism>
<proteinExistence type="predicted"/>
<reference evidence="1" key="1">
    <citation type="submission" date="2023-06" db="EMBL/GenBank/DDBJ databases">
        <authorList>
            <consortium name="Lawrence Berkeley National Laboratory"/>
            <person name="Ahrendt S."/>
            <person name="Sahu N."/>
            <person name="Indic B."/>
            <person name="Wong-Bajracharya J."/>
            <person name="Merenyi Z."/>
            <person name="Ke H.-M."/>
            <person name="Monk M."/>
            <person name="Kocsube S."/>
            <person name="Drula E."/>
            <person name="Lipzen A."/>
            <person name="Balint B."/>
            <person name="Henrissat B."/>
            <person name="Andreopoulos B."/>
            <person name="Martin F.M."/>
            <person name="Harder C.B."/>
            <person name="Rigling D."/>
            <person name="Ford K.L."/>
            <person name="Foster G.D."/>
            <person name="Pangilinan J."/>
            <person name="Papanicolaou A."/>
            <person name="Barry K."/>
            <person name="LaButti K."/>
            <person name="Viragh M."/>
            <person name="Koriabine M."/>
            <person name="Yan M."/>
            <person name="Riley R."/>
            <person name="Champramary S."/>
            <person name="Plett K.L."/>
            <person name="Tsai I.J."/>
            <person name="Slot J."/>
            <person name="Sipos G."/>
            <person name="Plett J."/>
            <person name="Nagy L.G."/>
            <person name="Grigoriev I.V."/>
        </authorList>
    </citation>
    <scope>NUCLEOTIDE SEQUENCE</scope>
    <source>
        <strain evidence="1">HWK02</strain>
    </source>
</reference>
<name>A0AA39PRI9_9AGAR</name>
<accession>A0AA39PRI9</accession>
<sequence length="268" mass="30407">MGYGPFLNLWVMEYWRDTMFKRGTNLVDAKIYELQLIRMPIDPPIRCRGYLPSCRRQLRQARSTSIGVACVQGSSSTSSSRKLMSIRYYYLCSGLQKRDLFFGDPQQTYTRSASKADPYPANVLLEAERRYGAILAQNGVENLSIFCGWHRSRKNPRYHYTLQGYNAAGWMSFTVEMEAGNQGREFPYGQPEWNDWLARAGGNPAMLRAKHFFDPADHVETGISWEGSATGVVIAIDAVHAVLSSTRTRPESPCSEDGLIFVGAWLYR</sequence>
<gene>
    <name evidence="1" type="ORF">EDD18DRAFT_1110329</name>
</gene>
<dbReference type="AlphaFoldDB" id="A0AA39PRI9"/>
<dbReference type="EMBL" id="JAUEPU010000039">
    <property type="protein sequence ID" value="KAK0488359.1"/>
    <property type="molecule type" value="Genomic_DNA"/>
</dbReference>
<protein>
    <submittedName>
        <fullName evidence="1">Uncharacterized protein</fullName>
    </submittedName>
</protein>